<dbReference type="CDD" id="cd00553">
    <property type="entry name" value="NAD_synthase"/>
    <property type="match status" value="1"/>
</dbReference>
<evidence type="ECO:0000259" key="11">
    <source>
        <dbReference type="Pfam" id="PF02540"/>
    </source>
</evidence>
<comment type="caution">
    <text evidence="12">The sequence shown here is derived from an EMBL/GenBank/DDBJ whole genome shotgun (WGS) entry which is preliminary data.</text>
</comment>
<evidence type="ECO:0000256" key="10">
    <source>
        <dbReference type="RuleBase" id="RU003812"/>
    </source>
</evidence>
<protein>
    <recommendedName>
        <fullName evidence="8 10">NH(3)-dependent NAD(+) synthetase</fullName>
        <ecNumber evidence="8 10">6.3.1.5</ecNumber>
    </recommendedName>
</protein>
<feature type="domain" description="NAD/GMP synthase" evidence="11">
    <location>
        <begin position="8"/>
        <end position="237"/>
    </location>
</feature>
<gene>
    <name evidence="8" type="primary">nadE</name>
    <name evidence="12" type="ORF">EDD78_102120</name>
</gene>
<comment type="pathway">
    <text evidence="8">Cofactor biosynthesis; NAD(+) biosynthesis; NAD(+) from deamido-NAD(+) (ammonia route): step 1/1.</text>
</comment>
<name>A0A9X8Y8Y3_9FIRM</name>
<feature type="binding site" description="in other chain" evidence="8">
    <location>
        <begin position="232"/>
        <end position="233"/>
    </location>
    <ligand>
        <name>deamido-NAD(+)</name>
        <dbReference type="ChEBI" id="CHEBI:58437"/>
        <note>ligand shared between two neighboring subunits</note>
    </ligand>
</feature>
<dbReference type="HAMAP" id="MF_00193">
    <property type="entry name" value="NadE_ammonia_dep"/>
    <property type="match status" value="1"/>
</dbReference>
<feature type="binding site" evidence="8">
    <location>
        <position position="186"/>
    </location>
    <ligand>
        <name>ATP</name>
        <dbReference type="ChEBI" id="CHEBI:30616"/>
    </ligand>
</feature>
<evidence type="ECO:0000256" key="2">
    <source>
        <dbReference type="ARBA" id="ARBA00022598"/>
    </source>
</evidence>
<reference evidence="12 13" key="1">
    <citation type="submission" date="2019-03" db="EMBL/GenBank/DDBJ databases">
        <title>Genomic Encyclopedia of Type Strains, Phase IV (KMG-IV): sequencing the most valuable type-strain genomes for metagenomic binning, comparative biology and taxonomic classification.</title>
        <authorList>
            <person name="Goeker M."/>
        </authorList>
    </citation>
    <scope>NUCLEOTIDE SEQUENCE [LARGE SCALE GENOMIC DNA]</scope>
    <source>
        <strain evidence="12 13">DSM 100433</strain>
    </source>
</reference>
<feature type="binding site" description="in other chain" evidence="8">
    <location>
        <position position="115"/>
    </location>
    <ligand>
        <name>deamido-NAD(+)</name>
        <dbReference type="ChEBI" id="CHEBI:58437"/>
        <note>ligand shared between two neighboring subunits</note>
    </ligand>
</feature>
<dbReference type="GO" id="GO:0009435">
    <property type="term" value="P:NAD+ biosynthetic process"/>
    <property type="evidence" value="ECO:0007669"/>
    <property type="project" value="UniProtKB-UniRule"/>
</dbReference>
<comment type="similarity">
    <text evidence="1 8 9">Belongs to the NAD synthetase family.</text>
</comment>
<evidence type="ECO:0000313" key="12">
    <source>
        <dbReference type="EMBL" id="TCL44501.1"/>
    </source>
</evidence>
<keyword evidence="13" id="KW-1185">Reference proteome</keyword>
<organism evidence="12 13">
    <name type="scientific">Harryflintia acetispora</name>
    <dbReference type="NCBI Taxonomy" id="1849041"/>
    <lineage>
        <taxon>Bacteria</taxon>
        <taxon>Bacillati</taxon>
        <taxon>Bacillota</taxon>
        <taxon>Clostridia</taxon>
        <taxon>Eubacteriales</taxon>
        <taxon>Oscillospiraceae</taxon>
        <taxon>Harryflintia</taxon>
    </lineage>
</organism>
<evidence type="ECO:0000256" key="5">
    <source>
        <dbReference type="ARBA" id="ARBA00022840"/>
    </source>
</evidence>
<dbReference type="InterPro" id="IPR022926">
    <property type="entry name" value="NH(3)-dep_NAD(+)_synth"/>
</dbReference>
<evidence type="ECO:0000313" key="13">
    <source>
        <dbReference type="Proteomes" id="UP000294682"/>
    </source>
</evidence>
<feature type="binding site" evidence="8">
    <location>
        <position position="135"/>
    </location>
    <ligand>
        <name>ATP</name>
        <dbReference type="ChEBI" id="CHEBI:30616"/>
    </ligand>
</feature>
<feature type="binding site" evidence="8">
    <location>
        <position position="155"/>
    </location>
    <ligand>
        <name>deamido-NAD(+)</name>
        <dbReference type="ChEBI" id="CHEBI:58437"/>
        <note>ligand shared between two neighboring subunits</note>
    </ligand>
</feature>
<dbReference type="SUPFAM" id="SSF52402">
    <property type="entry name" value="Adenine nucleotide alpha hydrolases-like"/>
    <property type="match status" value="1"/>
</dbReference>
<dbReference type="Gene3D" id="3.40.50.620">
    <property type="entry name" value="HUPs"/>
    <property type="match status" value="1"/>
</dbReference>
<dbReference type="InterPro" id="IPR003694">
    <property type="entry name" value="NAD_synthase"/>
</dbReference>
<dbReference type="GO" id="GO:0005524">
    <property type="term" value="F:ATP binding"/>
    <property type="evidence" value="ECO:0007669"/>
    <property type="project" value="UniProtKB-UniRule"/>
</dbReference>
<evidence type="ECO:0000256" key="9">
    <source>
        <dbReference type="RuleBase" id="RU003811"/>
    </source>
</evidence>
<comment type="catalytic activity">
    <reaction evidence="8 10">
        <text>deamido-NAD(+) + NH4(+) + ATP = AMP + diphosphate + NAD(+) + H(+)</text>
        <dbReference type="Rhea" id="RHEA:21188"/>
        <dbReference type="ChEBI" id="CHEBI:15378"/>
        <dbReference type="ChEBI" id="CHEBI:28938"/>
        <dbReference type="ChEBI" id="CHEBI:30616"/>
        <dbReference type="ChEBI" id="CHEBI:33019"/>
        <dbReference type="ChEBI" id="CHEBI:57540"/>
        <dbReference type="ChEBI" id="CHEBI:58437"/>
        <dbReference type="ChEBI" id="CHEBI:456215"/>
        <dbReference type="EC" id="6.3.1.5"/>
    </reaction>
</comment>
<dbReference type="GO" id="GO:0008795">
    <property type="term" value="F:NAD+ synthase activity"/>
    <property type="evidence" value="ECO:0007669"/>
    <property type="project" value="UniProtKB-UniRule"/>
</dbReference>
<feature type="binding site" description="in other chain" evidence="8">
    <location>
        <position position="148"/>
    </location>
    <ligand>
        <name>deamido-NAD(+)</name>
        <dbReference type="ChEBI" id="CHEBI:58437"/>
        <note>ligand shared between two neighboring subunits</note>
    </ligand>
</feature>
<comment type="function">
    <text evidence="8">Catalyzes the ATP-dependent amidation of deamido-NAD to form NAD. Uses ammonia as a nitrogen source.</text>
</comment>
<dbReference type="PANTHER" id="PTHR23090:SF7">
    <property type="entry name" value="NH(3)-DEPENDENT NAD(+) SYNTHETASE"/>
    <property type="match status" value="1"/>
</dbReference>
<keyword evidence="6 8" id="KW-0460">Magnesium</keyword>
<dbReference type="PANTHER" id="PTHR23090">
    <property type="entry name" value="NH 3 /GLUTAMINE-DEPENDENT NAD + SYNTHETASE"/>
    <property type="match status" value="1"/>
</dbReference>
<comment type="subunit">
    <text evidence="8">Homodimer.</text>
</comment>
<evidence type="ECO:0000256" key="6">
    <source>
        <dbReference type="ARBA" id="ARBA00022842"/>
    </source>
</evidence>
<dbReference type="NCBIfam" id="TIGR00552">
    <property type="entry name" value="nadE"/>
    <property type="match status" value="1"/>
</dbReference>
<evidence type="ECO:0000256" key="1">
    <source>
        <dbReference type="ARBA" id="ARBA00005859"/>
    </source>
</evidence>
<accession>A0A9X8Y8Y3</accession>
<keyword evidence="4 8" id="KW-0547">Nucleotide-binding</keyword>
<dbReference type="GO" id="GO:0046872">
    <property type="term" value="F:metal ion binding"/>
    <property type="evidence" value="ECO:0007669"/>
    <property type="project" value="UniProtKB-KW"/>
</dbReference>
<keyword evidence="3 8" id="KW-0479">Metal-binding</keyword>
<dbReference type="AlphaFoldDB" id="A0A9X8Y8Y3"/>
<feature type="binding site" evidence="8">
    <location>
        <position position="36"/>
    </location>
    <ligand>
        <name>Mg(2+)</name>
        <dbReference type="ChEBI" id="CHEBI:18420"/>
    </ligand>
</feature>
<dbReference type="InterPro" id="IPR014729">
    <property type="entry name" value="Rossmann-like_a/b/a_fold"/>
</dbReference>
<dbReference type="GO" id="GO:0004359">
    <property type="term" value="F:glutaminase activity"/>
    <property type="evidence" value="ECO:0007669"/>
    <property type="project" value="InterPro"/>
</dbReference>
<comment type="caution">
    <text evidence="8">Lacks conserved residue(s) required for the propagation of feature annotation.</text>
</comment>
<dbReference type="GO" id="GO:0003952">
    <property type="term" value="F:NAD+ synthase (glutamine-hydrolyzing) activity"/>
    <property type="evidence" value="ECO:0007669"/>
    <property type="project" value="InterPro"/>
</dbReference>
<evidence type="ECO:0000256" key="4">
    <source>
        <dbReference type="ARBA" id="ARBA00022741"/>
    </source>
</evidence>
<keyword evidence="5 8" id="KW-0067">ATP-binding</keyword>
<dbReference type="RefSeq" id="WP_286170693.1">
    <property type="nucleotide sequence ID" value="NZ_JADNAH010000007.1"/>
</dbReference>
<dbReference type="GO" id="GO:0005737">
    <property type="term" value="C:cytoplasm"/>
    <property type="evidence" value="ECO:0007669"/>
    <property type="project" value="InterPro"/>
</dbReference>
<keyword evidence="2 8" id="KW-0436">Ligase</keyword>
<evidence type="ECO:0000256" key="3">
    <source>
        <dbReference type="ARBA" id="ARBA00022723"/>
    </source>
</evidence>
<dbReference type="InterPro" id="IPR022310">
    <property type="entry name" value="NAD/GMP_synthase"/>
</dbReference>
<proteinExistence type="inferred from homology"/>
<sequence length="246" mass="27325">MRDYKIELQNRTEFIRDVLAKSGCHGIVYGNSGGKDSTLVGILCRKACRNVLGVIMPCSVKQNLQRDREDAILLARQFGIETITVDLGAAKEALCASARQGLNLSDAAKLNIAPRLRMTMLYAIAQSKNYLVAGTTNRSERHIGYFTKWGDGACDFNPVSDLTVREVYEFLRHLGAPGRIMEKAPSAGLFQGQRDEEELGLSYRDLDSYLLQGEGSPQAVGKIGLLHQRSEHKRRLPIDYRGPSRP</sequence>
<dbReference type="Proteomes" id="UP000294682">
    <property type="component" value="Unassembled WGS sequence"/>
</dbReference>
<dbReference type="EMBL" id="SLUK01000002">
    <property type="protein sequence ID" value="TCL44501.1"/>
    <property type="molecule type" value="Genomic_DNA"/>
</dbReference>
<dbReference type="Pfam" id="PF02540">
    <property type="entry name" value="NAD_synthase"/>
    <property type="match status" value="1"/>
</dbReference>
<keyword evidence="7 8" id="KW-0520">NAD</keyword>
<evidence type="ECO:0000256" key="7">
    <source>
        <dbReference type="ARBA" id="ARBA00023027"/>
    </source>
</evidence>
<evidence type="ECO:0000256" key="8">
    <source>
        <dbReference type="HAMAP-Rule" id="MF_00193"/>
    </source>
</evidence>
<feature type="binding site" evidence="8">
    <location>
        <position position="140"/>
    </location>
    <ligand>
        <name>Mg(2+)</name>
        <dbReference type="ChEBI" id="CHEBI:18420"/>
    </ligand>
</feature>
<dbReference type="EC" id="6.3.1.5" evidence="8 10"/>